<evidence type="ECO:0000313" key="3">
    <source>
        <dbReference type="Proteomes" id="UP000239895"/>
    </source>
</evidence>
<evidence type="ECO:0008006" key="4">
    <source>
        <dbReference type="Google" id="ProtNLM"/>
    </source>
</evidence>
<sequence>MTTSTPDLAPAEPAPGGSPPAPRGGPRGRVLLTVGLALGGLLVAWAALHLVDWGLSSTTTTREDYDATAALDLVAGGDVEVRADDAITGIEVEVVAHGGLVSPRYAVEQVGDRLVLTNECPAWAWFSWVCSGELHAVVPPATAVQARTGNGDVWASGLDADTELRSANGEVVAGAIGGDLEARSANGDLSLHEIGGDVDARSANGEVEVERVEGRVSAVSSNGDVEVFDVGEGVLARTSNGSVDVSAVGGDVVARSSNGSVTVIGDGEPVALTIGTSNGSETVEGDTDPSATRTVEVRSSNGDVAYLGP</sequence>
<gene>
    <name evidence="2" type="ORF">BCL65_11412</name>
</gene>
<comment type="caution">
    <text evidence="2">The sequence shown here is derived from an EMBL/GenBank/DDBJ whole genome shotgun (WGS) entry which is preliminary data.</text>
</comment>
<evidence type="ECO:0000256" key="1">
    <source>
        <dbReference type="SAM" id="MobiDB-lite"/>
    </source>
</evidence>
<feature type="compositionally biased region" description="Pro residues" evidence="1">
    <location>
        <begin position="12"/>
        <end position="23"/>
    </location>
</feature>
<accession>A0ABX5EDU7</accession>
<keyword evidence="3" id="KW-1185">Reference proteome</keyword>
<proteinExistence type="predicted"/>
<feature type="region of interest" description="Disordered" evidence="1">
    <location>
        <begin position="1"/>
        <end position="26"/>
    </location>
</feature>
<protein>
    <recommendedName>
        <fullName evidence="4">Adhesin domain-containing protein</fullName>
    </recommendedName>
</protein>
<dbReference type="Proteomes" id="UP000239895">
    <property type="component" value="Unassembled WGS sequence"/>
</dbReference>
<reference evidence="2 3" key="1">
    <citation type="submission" date="2018-03" db="EMBL/GenBank/DDBJ databases">
        <title>Comparative analysis of microorganisms from saline springs in Andes Mountain Range, Colombia.</title>
        <authorList>
            <person name="Rubin E."/>
        </authorList>
    </citation>
    <scope>NUCLEOTIDE SEQUENCE [LARGE SCALE GENOMIC DNA]</scope>
    <source>
        <strain evidence="2 3">CG 23</strain>
    </source>
</reference>
<dbReference type="RefSeq" id="WP_106269635.1">
    <property type="nucleotide sequence ID" value="NZ_PVTX01000014.1"/>
</dbReference>
<evidence type="ECO:0000313" key="2">
    <source>
        <dbReference type="EMBL" id="PRZ03298.1"/>
    </source>
</evidence>
<organism evidence="2 3">
    <name type="scientific">Isoptericola halotolerans</name>
    <dbReference type="NCBI Taxonomy" id="300560"/>
    <lineage>
        <taxon>Bacteria</taxon>
        <taxon>Bacillati</taxon>
        <taxon>Actinomycetota</taxon>
        <taxon>Actinomycetes</taxon>
        <taxon>Micrococcales</taxon>
        <taxon>Promicromonosporaceae</taxon>
        <taxon>Isoptericola</taxon>
    </lineage>
</organism>
<name>A0ABX5EDU7_9MICO</name>
<dbReference type="EMBL" id="PVTX01000014">
    <property type="protein sequence ID" value="PRZ03298.1"/>
    <property type="molecule type" value="Genomic_DNA"/>
</dbReference>